<evidence type="ECO:0000256" key="9">
    <source>
        <dbReference type="ARBA" id="ARBA00023224"/>
    </source>
</evidence>
<keyword evidence="13" id="KW-1185">Reference proteome</keyword>
<reference evidence="12 13" key="1">
    <citation type="submission" date="2020-02" db="EMBL/GenBank/DDBJ databases">
        <authorList>
            <person name="Ferguson B K."/>
        </authorList>
    </citation>
    <scope>NUCLEOTIDE SEQUENCE [LARGE SCALE GENOMIC DNA]</scope>
</reference>
<name>A0A6H5I1Q5_9HYME</name>
<sequence length="598" mass="68531">MNPEEAFSVYRGFLWFLGVWPLEEKSRYQRLRYYTAAFFQASFLLHTSIEICLNRSGVSDMVDICLFFASAFLALVKHTYLHLHGRKIAYNLRSYMRDWRQPSEYGSAVMRSHFKMYRYQFIIYNSIGYIGTTLFLIRTLLLNYLKDRSQARDDGPEFEYEFICKISFLSKSFLLRNHTGLLVIQYLQCMYVCSSGASTDCFFFGLLLHLAAQFKILNRRWHDFAGASRDEARFGELVARHQLLTKLGQHLEQSFSRVVLLQLLISVILICMSGCSILVSIMEQDYVTMLISTNCVSFMITESFIYGYASDYLKSQSLALVDAVAACGWYDLELARRRDLAFVFMRALLPCSITAGKFFYVTHNTIVQLEDKSITLADCIAASASNGTNARTTTVKLRAQFMAFYSQSRTRAKRAVFTRLLMNPKLLDAIEDILDTPDILLHHTKAHIKPPEKGAPYLMHQDYPYFPFKKHSMLAVFVHLDDTTPENGGLCVYPGSHKLGPLQERELIDEKGEKYRYVDPDRFPISGATPVSAKKGEIIVFSYLLLHGSYLNLSTRPRRIFGAIESRRRRADQSRASLALSGSRAERSQFAHEGQHGD</sequence>
<evidence type="ECO:0000256" key="5">
    <source>
        <dbReference type="ARBA" id="ARBA00022725"/>
    </source>
</evidence>
<dbReference type="OrthoDB" id="7540137at2759"/>
<dbReference type="AlphaFoldDB" id="A0A6H5I1Q5"/>
<dbReference type="PANTHER" id="PTHR21137:SF35">
    <property type="entry name" value="ODORANT RECEPTOR 19A-RELATED"/>
    <property type="match status" value="1"/>
</dbReference>
<evidence type="ECO:0000256" key="1">
    <source>
        <dbReference type="ARBA" id="ARBA00004651"/>
    </source>
</evidence>
<dbReference type="Pfam" id="PF02949">
    <property type="entry name" value="7tm_6"/>
    <property type="match status" value="1"/>
</dbReference>
<dbReference type="Proteomes" id="UP000479190">
    <property type="component" value="Unassembled WGS sequence"/>
</dbReference>
<evidence type="ECO:0000313" key="13">
    <source>
        <dbReference type="Proteomes" id="UP000479190"/>
    </source>
</evidence>
<dbReference type="Pfam" id="PF05721">
    <property type="entry name" value="PhyH"/>
    <property type="match status" value="1"/>
</dbReference>
<feature type="region of interest" description="Disordered" evidence="10">
    <location>
        <begin position="572"/>
        <end position="598"/>
    </location>
</feature>
<feature type="transmembrane region" description="Helical" evidence="11">
    <location>
        <begin position="258"/>
        <end position="281"/>
    </location>
</feature>
<evidence type="ECO:0000256" key="8">
    <source>
        <dbReference type="ARBA" id="ARBA00023170"/>
    </source>
</evidence>
<evidence type="ECO:0000256" key="3">
    <source>
        <dbReference type="ARBA" id="ARBA00022606"/>
    </source>
</evidence>
<dbReference type="GO" id="GO:0005886">
    <property type="term" value="C:plasma membrane"/>
    <property type="evidence" value="ECO:0007669"/>
    <property type="project" value="UniProtKB-SubCell"/>
</dbReference>
<dbReference type="PANTHER" id="PTHR21137">
    <property type="entry name" value="ODORANT RECEPTOR"/>
    <property type="match status" value="1"/>
</dbReference>
<evidence type="ECO:0000256" key="4">
    <source>
        <dbReference type="ARBA" id="ARBA00022692"/>
    </source>
</evidence>
<feature type="transmembrane region" description="Helical" evidence="11">
    <location>
        <begin position="121"/>
        <end position="141"/>
    </location>
</feature>
<proteinExistence type="predicted"/>
<keyword evidence="4 11" id="KW-0812">Transmembrane</keyword>
<dbReference type="Gene3D" id="2.60.120.620">
    <property type="entry name" value="q2cbj1_9rhob like domain"/>
    <property type="match status" value="1"/>
</dbReference>
<dbReference type="InterPro" id="IPR004117">
    <property type="entry name" value="7tm6_olfct_rcpt"/>
</dbReference>
<comment type="subcellular location">
    <subcellularLocation>
        <location evidence="1">Cell membrane</location>
        <topology evidence="1">Multi-pass membrane protein</topology>
    </subcellularLocation>
</comment>
<protein>
    <recommendedName>
        <fullName evidence="14">Odorant receptor</fullName>
    </recommendedName>
</protein>
<keyword evidence="3" id="KW-0716">Sensory transduction</keyword>
<evidence type="ECO:0000256" key="2">
    <source>
        <dbReference type="ARBA" id="ARBA00022475"/>
    </source>
</evidence>
<accession>A0A6H5I1Q5</accession>
<dbReference type="InterPro" id="IPR008775">
    <property type="entry name" value="Phytyl_CoA_dOase-like"/>
</dbReference>
<evidence type="ECO:0000256" key="7">
    <source>
        <dbReference type="ARBA" id="ARBA00023136"/>
    </source>
</evidence>
<evidence type="ECO:0000256" key="11">
    <source>
        <dbReference type="SAM" id="Phobius"/>
    </source>
</evidence>
<feature type="compositionally biased region" description="Low complexity" evidence="10">
    <location>
        <begin position="574"/>
        <end position="583"/>
    </location>
</feature>
<dbReference type="SUPFAM" id="SSF51197">
    <property type="entry name" value="Clavaminate synthase-like"/>
    <property type="match status" value="1"/>
</dbReference>
<organism evidence="12 13">
    <name type="scientific">Trichogramma brassicae</name>
    <dbReference type="NCBI Taxonomy" id="86971"/>
    <lineage>
        <taxon>Eukaryota</taxon>
        <taxon>Metazoa</taxon>
        <taxon>Ecdysozoa</taxon>
        <taxon>Arthropoda</taxon>
        <taxon>Hexapoda</taxon>
        <taxon>Insecta</taxon>
        <taxon>Pterygota</taxon>
        <taxon>Neoptera</taxon>
        <taxon>Endopterygota</taxon>
        <taxon>Hymenoptera</taxon>
        <taxon>Apocrita</taxon>
        <taxon>Proctotrupomorpha</taxon>
        <taxon>Chalcidoidea</taxon>
        <taxon>Trichogrammatidae</taxon>
        <taxon>Trichogramma</taxon>
    </lineage>
</organism>
<evidence type="ECO:0000256" key="10">
    <source>
        <dbReference type="SAM" id="MobiDB-lite"/>
    </source>
</evidence>
<keyword evidence="2" id="KW-1003">Cell membrane</keyword>
<dbReference type="GO" id="GO:0005549">
    <property type="term" value="F:odorant binding"/>
    <property type="evidence" value="ECO:0007669"/>
    <property type="project" value="InterPro"/>
</dbReference>
<dbReference type="GO" id="GO:0007165">
    <property type="term" value="P:signal transduction"/>
    <property type="evidence" value="ECO:0007669"/>
    <property type="project" value="UniProtKB-KW"/>
</dbReference>
<evidence type="ECO:0000313" key="12">
    <source>
        <dbReference type="EMBL" id="CAB0031961.1"/>
    </source>
</evidence>
<keyword evidence="9" id="KW-0807">Transducer</keyword>
<keyword evidence="8" id="KW-0675">Receptor</keyword>
<gene>
    <name evidence="12" type="ORF">TBRA_LOCUS3915</name>
</gene>
<feature type="compositionally biased region" description="Basic and acidic residues" evidence="10">
    <location>
        <begin position="584"/>
        <end position="598"/>
    </location>
</feature>
<evidence type="ECO:0008006" key="14">
    <source>
        <dbReference type="Google" id="ProtNLM"/>
    </source>
</evidence>
<keyword evidence="7 11" id="KW-0472">Membrane</keyword>
<keyword evidence="6 11" id="KW-1133">Transmembrane helix</keyword>
<keyword evidence="5" id="KW-0552">Olfaction</keyword>
<dbReference type="GO" id="GO:0004984">
    <property type="term" value="F:olfactory receptor activity"/>
    <property type="evidence" value="ECO:0007669"/>
    <property type="project" value="InterPro"/>
</dbReference>
<dbReference type="EMBL" id="CADCXV010000661">
    <property type="protein sequence ID" value="CAB0031961.1"/>
    <property type="molecule type" value="Genomic_DNA"/>
</dbReference>
<evidence type="ECO:0000256" key="6">
    <source>
        <dbReference type="ARBA" id="ARBA00022989"/>
    </source>
</evidence>